<organism evidence="1 2">
    <name type="scientific">Setaria italica</name>
    <name type="common">Foxtail millet</name>
    <name type="synonym">Panicum italicum</name>
    <dbReference type="NCBI Taxonomy" id="4555"/>
    <lineage>
        <taxon>Eukaryota</taxon>
        <taxon>Viridiplantae</taxon>
        <taxon>Streptophyta</taxon>
        <taxon>Embryophyta</taxon>
        <taxon>Tracheophyta</taxon>
        <taxon>Spermatophyta</taxon>
        <taxon>Magnoliopsida</taxon>
        <taxon>Liliopsida</taxon>
        <taxon>Poales</taxon>
        <taxon>Poaceae</taxon>
        <taxon>PACMAD clade</taxon>
        <taxon>Panicoideae</taxon>
        <taxon>Panicodae</taxon>
        <taxon>Paniceae</taxon>
        <taxon>Cenchrinae</taxon>
        <taxon>Setaria</taxon>
    </lineage>
</organism>
<name>K3ZG28_SETIT</name>
<accession>K3ZG28</accession>
<dbReference type="EMBL" id="AGNK02002124">
    <property type="status" value="NOT_ANNOTATED_CDS"/>
    <property type="molecule type" value="Genomic_DNA"/>
</dbReference>
<dbReference type="HOGENOM" id="CLU_3385623_0_0_1"/>
<dbReference type="InParanoid" id="K3ZG28"/>
<dbReference type="EnsemblPlants" id="KQL17223">
    <property type="protein sequence ID" value="KQL17223"/>
    <property type="gene ID" value="SETIT_025530mg"/>
</dbReference>
<keyword evidence="2" id="KW-1185">Reference proteome</keyword>
<protein>
    <submittedName>
        <fullName evidence="1">Uncharacterized protein</fullName>
    </submittedName>
</protein>
<reference evidence="2" key="1">
    <citation type="journal article" date="2012" name="Nat. Biotechnol.">
        <title>Reference genome sequence of the model plant Setaria.</title>
        <authorList>
            <person name="Bennetzen J.L."/>
            <person name="Schmutz J."/>
            <person name="Wang H."/>
            <person name="Percifield R."/>
            <person name="Hawkins J."/>
            <person name="Pontaroli A.C."/>
            <person name="Estep M."/>
            <person name="Feng L."/>
            <person name="Vaughn J.N."/>
            <person name="Grimwood J."/>
            <person name="Jenkins J."/>
            <person name="Barry K."/>
            <person name="Lindquist E."/>
            <person name="Hellsten U."/>
            <person name="Deshpande S."/>
            <person name="Wang X."/>
            <person name="Wu X."/>
            <person name="Mitros T."/>
            <person name="Triplett J."/>
            <person name="Yang X."/>
            <person name="Ye C.Y."/>
            <person name="Mauro-Herrera M."/>
            <person name="Wang L."/>
            <person name="Li P."/>
            <person name="Sharma M."/>
            <person name="Sharma R."/>
            <person name="Ronald P.C."/>
            <person name="Panaud O."/>
            <person name="Kellogg E.A."/>
            <person name="Brutnell T.P."/>
            <person name="Doust A.N."/>
            <person name="Tuskan G.A."/>
            <person name="Rokhsar D."/>
            <person name="Devos K.M."/>
        </authorList>
    </citation>
    <scope>NUCLEOTIDE SEQUENCE [LARGE SCALE GENOMIC DNA]</scope>
    <source>
        <strain evidence="2">cv. Yugu1</strain>
    </source>
</reference>
<evidence type="ECO:0000313" key="1">
    <source>
        <dbReference type="EnsemblPlants" id="KQL17223"/>
    </source>
</evidence>
<dbReference type="Gramene" id="KQL17223">
    <property type="protein sequence ID" value="KQL17223"/>
    <property type="gene ID" value="SETIT_025530mg"/>
</dbReference>
<sequence length="33" mass="3331">MGNVLQVGGLGLMPLGVVGFRSSTTISNSVLII</sequence>
<evidence type="ECO:0000313" key="2">
    <source>
        <dbReference type="Proteomes" id="UP000004995"/>
    </source>
</evidence>
<proteinExistence type="predicted"/>
<reference evidence="1" key="2">
    <citation type="submission" date="2018-08" db="UniProtKB">
        <authorList>
            <consortium name="EnsemblPlants"/>
        </authorList>
    </citation>
    <scope>IDENTIFICATION</scope>
    <source>
        <strain evidence="1">Yugu1</strain>
    </source>
</reference>
<dbReference type="AlphaFoldDB" id="K3ZG28"/>
<dbReference type="Proteomes" id="UP000004995">
    <property type="component" value="Unassembled WGS sequence"/>
</dbReference>